<dbReference type="HOGENOM" id="CLU_1718360_0_0_0"/>
<evidence type="ECO:0000313" key="1">
    <source>
        <dbReference type="EMBL" id="ACO33784.1"/>
    </source>
</evidence>
<dbReference type="InParanoid" id="C1F2B0"/>
<proteinExistence type="predicted"/>
<name>C1F2B0_ACIC5</name>
<protein>
    <submittedName>
        <fullName evidence="1">Uncharacterized protein</fullName>
    </submittedName>
</protein>
<organism evidence="1 2">
    <name type="scientific">Acidobacterium capsulatum (strain ATCC 51196 / DSM 11244 / BCRC 80197 / JCM 7670 / NBRC 15755 / NCIMB 13165 / 161)</name>
    <dbReference type="NCBI Taxonomy" id="240015"/>
    <lineage>
        <taxon>Bacteria</taxon>
        <taxon>Pseudomonadati</taxon>
        <taxon>Acidobacteriota</taxon>
        <taxon>Terriglobia</taxon>
        <taxon>Terriglobales</taxon>
        <taxon>Acidobacteriaceae</taxon>
        <taxon>Acidobacterium</taxon>
    </lineage>
</organism>
<dbReference type="AlphaFoldDB" id="C1F2B0"/>
<dbReference type="Proteomes" id="UP000002207">
    <property type="component" value="Chromosome"/>
</dbReference>
<gene>
    <name evidence="1" type="ordered locus">ACP_0772</name>
</gene>
<sequence>MAKRNYLLSNCSILPASLARPVPRRADPFHFEAFQFGPSQLVIRRPVTALSRRLPAIRWRAHHARSFLDHSMDEQRSKNPVHRSLRISQQVMDLAGADRPLAPFDQFQNRKSLAQYRDDVRSRSVPGDLFVCSSRRKFTDTLSAKKRLSLFE</sequence>
<reference evidence="1 2" key="1">
    <citation type="journal article" date="2009" name="Appl. Environ. Microbiol.">
        <title>Three genomes from the phylum Acidobacteria provide insight into the lifestyles of these microorganisms in soils.</title>
        <authorList>
            <person name="Ward N.L."/>
            <person name="Challacombe J.F."/>
            <person name="Janssen P.H."/>
            <person name="Henrissat B."/>
            <person name="Coutinho P.M."/>
            <person name="Wu M."/>
            <person name="Xie G."/>
            <person name="Haft D.H."/>
            <person name="Sait M."/>
            <person name="Badger J."/>
            <person name="Barabote R.D."/>
            <person name="Bradley B."/>
            <person name="Brettin T.S."/>
            <person name="Brinkac L.M."/>
            <person name="Bruce D."/>
            <person name="Creasy T."/>
            <person name="Daugherty S.C."/>
            <person name="Davidsen T.M."/>
            <person name="DeBoy R.T."/>
            <person name="Detter J.C."/>
            <person name="Dodson R.J."/>
            <person name="Durkin A.S."/>
            <person name="Ganapathy A."/>
            <person name="Gwinn-Giglio M."/>
            <person name="Han C.S."/>
            <person name="Khouri H."/>
            <person name="Kiss H."/>
            <person name="Kothari S.P."/>
            <person name="Madupu R."/>
            <person name="Nelson K.E."/>
            <person name="Nelson W.C."/>
            <person name="Paulsen I."/>
            <person name="Penn K."/>
            <person name="Ren Q."/>
            <person name="Rosovitz M.J."/>
            <person name="Selengut J.D."/>
            <person name="Shrivastava S."/>
            <person name="Sullivan S.A."/>
            <person name="Tapia R."/>
            <person name="Thompson L.S."/>
            <person name="Watkins K.L."/>
            <person name="Yang Q."/>
            <person name="Yu C."/>
            <person name="Zafar N."/>
            <person name="Zhou L."/>
            <person name="Kuske C.R."/>
        </authorList>
    </citation>
    <scope>NUCLEOTIDE SEQUENCE [LARGE SCALE GENOMIC DNA]</scope>
    <source>
        <strain evidence="2">ATCC 51196 / DSM 11244 / BCRC 80197 / JCM 7670 / NBRC 15755 / NCIMB 13165 / 161</strain>
    </source>
</reference>
<keyword evidence="2" id="KW-1185">Reference proteome</keyword>
<dbReference type="KEGG" id="aca:ACP_0772"/>
<dbReference type="EMBL" id="CP001472">
    <property type="protein sequence ID" value="ACO33784.1"/>
    <property type="molecule type" value="Genomic_DNA"/>
</dbReference>
<accession>C1F2B0</accession>
<evidence type="ECO:0000313" key="2">
    <source>
        <dbReference type="Proteomes" id="UP000002207"/>
    </source>
</evidence>